<comment type="caution">
    <text evidence="10">Lacks conserved residue(s) required for the propagation of feature annotation.</text>
</comment>
<evidence type="ECO:0000256" key="7">
    <source>
        <dbReference type="ARBA" id="ARBA00022989"/>
    </source>
</evidence>
<dbReference type="Pfam" id="PF03840">
    <property type="entry name" value="SecG"/>
    <property type="match status" value="1"/>
</dbReference>
<dbReference type="NCBIfam" id="TIGR00810">
    <property type="entry name" value="secG"/>
    <property type="match status" value="1"/>
</dbReference>
<keyword evidence="4 10" id="KW-1003">Cell membrane</keyword>
<evidence type="ECO:0000313" key="13">
    <source>
        <dbReference type="Proteomes" id="UP000269883"/>
    </source>
</evidence>
<evidence type="ECO:0000256" key="9">
    <source>
        <dbReference type="ARBA" id="ARBA00023136"/>
    </source>
</evidence>
<dbReference type="EMBL" id="AP017378">
    <property type="protein sequence ID" value="BBD07651.1"/>
    <property type="molecule type" value="Genomic_DNA"/>
</dbReference>
<evidence type="ECO:0000256" key="11">
    <source>
        <dbReference type="SAM" id="MobiDB-lite"/>
    </source>
</evidence>
<dbReference type="GO" id="GO:0009306">
    <property type="term" value="P:protein secretion"/>
    <property type="evidence" value="ECO:0007669"/>
    <property type="project" value="UniProtKB-UniRule"/>
</dbReference>
<keyword evidence="3 10" id="KW-0813">Transport</keyword>
<comment type="function">
    <text evidence="10">Involved in protein export. Participates in an early event of protein translocation.</text>
</comment>
<dbReference type="GO" id="GO:0005886">
    <property type="term" value="C:plasma membrane"/>
    <property type="evidence" value="ECO:0007669"/>
    <property type="project" value="UniProtKB-SubCell"/>
</dbReference>
<keyword evidence="8 10" id="KW-0811">Translocation</keyword>
<protein>
    <recommendedName>
        <fullName evidence="10">Protein-export membrane protein SecG</fullName>
    </recommendedName>
</protein>
<dbReference type="GO" id="GO:0065002">
    <property type="term" value="P:intracellular protein transmembrane transport"/>
    <property type="evidence" value="ECO:0007669"/>
    <property type="project" value="TreeGrafter"/>
</dbReference>
<keyword evidence="9 10" id="KW-0472">Membrane</keyword>
<sequence>MEALVLTLHIIACLILIVLVLLQSGKEGMGVIFGGGSSTVFGSSGAGGLLTKLTAFLAATFLVTSLVYNVLISSKPSGDSIMTDDIQIEETAAPVAPVQPQQGVDDIGATPSEPAGSDDLAKPEGATQ</sequence>
<evidence type="ECO:0000256" key="8">
    <source>
        <dbReference type="ARBA" id="ARBA00023010"/>
    </source>
</evidence>
<comment type="similarity">
    <text evidence="2 10">Belongs to the SecG family.</text>
</comment>
<name>A0A2Z6AWQ0_9BACT</name>
<organism evidence="12 13">
    <name type="scientific">Desulfovibrio ferrophilus</name>
    <dbReference type="NCBI Taxonomy" id="241368"/>
    <lineage>
        <taxon>Bacteria</taxon>
        <taxon>Pseudomonadati</taxon>
        <taxon>Thermodesulfobacteriota</taxon>
        <taxon>Desulfovibrionia</taxon>
        <taxon>Desulfovibrionales</taxon>
        <taxon>Desulfovibrionaceae</taxon>
        <taxon>Desulfovibrio</taxon>
    </lineage>
</organism>
<dbReference type="PANTHER" id="PTHR34182:SF1">
    <property type="entry name" value="PROTEIN-EXPORT MEMBRANE PROTEIN SECG"/>
    <property type="match status" value="1"/>
</dbReference>
<keyword evidence="13" id="KW-1185">Reference proteome</keyword>
<reference evidence="12 13" key="1">
    <citation type="journal article" date="2018" name="Sci. Adv.">
        <title>Multi-heme cytochromes provide a pathway for survival in energy-limited environments.</title>
        <authorList>
            <person name="Deng X."/>
            <person name="Dohmae N."/>
            <person name="Nealson K.H."/>
            <person name="Hashimoto K."/>
            <person name="Okamoto A."/>
        </authorList>
    </citation>
    <scope>NUCLEOTIDE SEQUENCE [LARGE SCALE GENOMIC DNA]</scope>
    <source>
        <strain evidence="12 13">IS5</strain>
    </source>
</reference>
<dbReference type="PANTHER" id="PTHR34182">
    <property type="entry name" value="PROTEIN-EXPORT MEMBRANE PROTEIN SECG"/>
    <property type="match status" value="1"/>
</dbReference>
<feature type="transmembrane region" description="Helical" evidence="10">
    <location>
        <begin position="54"/>
        <end position="72"/>
    </location>
</feature>
<proteinExistence type="inferred from homology"/>
<evidence type="ECO:0000256" key="2">
    <source>
        <dbReference type="ARBA" id="ARBA00008445"/>
    </source>
</evidence>
<comment type="subcellular location">
    <subcellularLocation>
        <location evidence="1 10">Cell membrane</location>
        <topology evidence="1 10">Multi-pass membrane protein</topology>
    </subcellularLocation>
</comment>
<keyword evidence="6 10" id="KW-0653">Protein transport</keyword>
<evidence type="ECO:0000313" key="12">
    <source>
        <dbReference type="EMBL" id="BBD07651.1"/>
    </source>
</evidence>
<dbReference type="GO" id="GO:0015450">
    <property type="term" value="F:protein-transporting ATPase activity"/>
    <property type="evidence" value="ECO:0007669"/>
    <property type="project" value="UniProtKB-UniRule"/>
</dbReference>
<dbReference type="RefSeq" id="WP_126377088.1">
    <property type="nucleotide sequence ID" value="NZ_AP017378.1"/>
</dbReference>
<dbReference type="InterPro" id="IPR004692">
    <property type="entry name" value="SecG"/>
</dbReference>
<evidence type="ECO:0000256" key="4">
    <source>
        <dbReference type="ARBA" id="ARBA00022475"/>
    </source>
</evidence>
<keyword evidence="7 10" id="KW-1133">Transmembrane helix</keyword>
<evidence type="ECO:0000256" key="1">
    <source>
        <dbReference type="ARBA" id="ARBA00004651"/>
    </source>
</evidence>
<evidence type="ECO:0000256" key="3">
    <source>
        <dbReference type="ARBA" id="ARBA00022448"/>
    </source>
</evidence>
<dbReference type="AlphaFoldDB" id="A0A2Z6AWQ0"/>
<gene>
    <name evidence="12" type="primary">secG</name>
    <name evidence="12" type="ORF">DFE_0925</name>
</gene>
<evidence type="ECO:0000256" key="5">
    <source>
        <dbReference type="ARBA" id="ARBA00022692"/>
    </source>
</evidence>
<feature type="region of interest" description="Disordered" evidence="11">
    <location>
        <begin position="92"/>
        <end position="128"/>
    </location>
</feature>
<evidence type="ECO:0000256" key="10">
    <source>
        <dbReference type="RuleBase" id="RU365087"/>
    </source>
</evidence>
<accession>A0A2Z6AWQ0</accession>
<keyword evidence="5 10" id="KW-0812">Transmembrane</keyword>
<evidence type="ECO:0000256" key="6">
    <source>
        <dbReference type="ARBA" id="ARBA00022927"/>
    </source>
</evidence>
<dbReference type="KEGG" id="dfl:DFE_0925"/>
<dbReference type="PRINTS" id="PR01651">
    <property type="entry name" value="SECGEXPORT"/>
</dbReference>
<dbReference type="Proteomes" id="UP000269883">
    <property type="component" value="Chromosome"/>
</dbReference>
<dbReference type="GO" id="GO:0043952">
    <property type="term" value="P:protein transport by the Sec complex"/>
    <property type="evidence" value="ECO:0007669"/>
    <property type="project" value="TreeGrafter"/>
</dbReference>